<dbReference type="InterPro" id="IPR045220">
    <property type="entry name" value="FRHB/FDHB/HCAR-like"/>
</dbReference>
<dbReference type="PANTHER" id="PTHR31332:SF0">
    <property type="entry name" value="7-HYDROXYMETHYL CHLOROPHYLL A REDUCTASE, CHLOROPLASTIC"/>
    <property type="match status" value="1"/>
</dbReference>
<reference evidence="3 4" key="1">
    <citation type="submission" date="2019-01" db="EMBL/GenBank/DDBJ databases">
        <title>Complete genome sequence of Bifidobacterium gallinarum CACC 514.</title>
        <authorList>
            <person name="Jung M."/>
        </authorList>
    </citation>
    <scope>NUCLEOTIDE SEQUENCE [LARGE SCALE GENOMIC DNA]</scope>
    <source>
        <strain evidence="3 4">CACC 514</strain>
    </source>
</reference>
<dbReference type="PANTHER" id="PTHR31332">
    <property type="entry name" value="7-HYDROXYMETHYL CHLOROPHYLL A REDUCTASE, CHLOROPLASTIC"/>
    <property type="match status" value="1"/>
</dbReference>
<feature type="domain" description="Coenzyme F420 hydrogenase/dehydrogenase beta subunit C-terminal" evidence="2">
    <location>
        <begin position="187"/>
        <end position="350"/>
    </location>
</feature>
<gene>
    <name evidence="3" type="ORF">ESN35_02040</name>
</gene>
<dbReference type="GO" id="GO:0052592">
    <property type="term" value="F:oxidoreductase activity, acting on CH or CH2 groups, with an iron-sulfur protein as acceptor"/>
    <property type="evidence" value="ECO:0007669"/>
    <property type="project" value="TreeGrafter"/>
</dbReference>
<feature type="domain" description="Coenzyme F420 hydrogenase/dehydrogenase beta subunit N-terminal" evidence="1">
    <location>
        <begin position="102"/>
        <end position="178"/>
    </location>
</feature>
<dbReference type="Pfam" id="PF04432">
    <property type="entry name" value="FrhB_FdhB_C"/>
    <property type="match status" value="1"/>
</dbReference>
<accession>A0A4P6DUW1</accession>
<proteinExistence type="predicted"/>
<dbReference type="Pfam" id="PF04422">
    <property type="entry name" value="FrhB_FdhB_N"/>
    <property type="match status" value="1"/>
</dbReference>
<organism evidence="3 4">
    <name type="scientific">Bifidobacterium pullorum subsp. gallinarum</name>
    <dbReference type="NCBI Taxonomy" id="78344"/>
    <lineage>
        <taxon>Bacteria</taxon>
        <taxon>Bacillati</taxon>
        <taxon>Actinomycetota</taxon>
        <taxon>Actinomycetes</taxon>
        <taxon>Bifidobacteriales</taxon>
        <taxon>Bifidobacteriaceae</taxon>
        <taxon>Bifidobacterium</taxon>
    </lineage>
</organism>
<dbReference type="InterPro" id="IPR007525">
    <property type="entry name" value="FrhB_FdhB_C"/>
</dbReference>
<evidence type="ECO:0000259" key="1">
    <source>
        <dbReference type="Pfam" id="PF04422"/>
    </source>
</evidence>
<dbReference type="AlphaFoldDB" id="A0A4P6DUW1"/>
<dbReference type="Proteomes" id="UP000293589">
    <property type="component" value="Chromosome"/>
</dbReference>
<evidence type="ECO:0000259" key="2">
    <source>
        <dbReference type="Pfam" id="PF04432"/>
    </source>
</evidence>
<dbReference type="RefSeq" id="WP_129236877.1">
    <property type="nucleotide sequence ID" value="NZ_CP035464.1"/>
</dbReference>
<protein>
    <submittedName>
        <fullName evidence="3">Coenzyme F420 hydrogenase</fullName>
    </submittedName>
</protein>
<sequence>MSDLNVMERVISSPDADAIGGYATYCVGCGTCAFLDPAFTIAKNNDGCYQAFMQSGIQNPAKVESACPFASSANEDVIGNDLFGSQAGVQHDQYLGYYLNAYVGYVSADGWRSRGSSGGMVSWLASKMLEDGLVDAVVHVKDGPDSEHMYTYQVSHSVEELKTGAKSKYYPVEMSEVLAYVRKHEGRYLFIGIPCFVKAVRLLRRQDPVLNERIRYCIGLVCGHLKSDFFAKSEAWESGVPLEDIARVDFRHKTPGSPASDYAVEVKRVSGGEPVVTRTAELSTTNWGLGYFKYNACDYCDDVLAETADVTFGDAWIPKYVNDGEGCNVIVVRNQDVQDLIDAHRDELVLHDSDSAEVYQSQAGGFRHRRQGLAYRLHVHQERGEWTPTKRVKPSLDGISEQRQKTYAMRTMLKNESFAAYREAVETEDFNVFKKHMKPVEKEYAHVSVPFKKRVLRKAKQLVKTALPASAVKNIKILRGGGVASGIYLTARSFHTFVFVASPTLVPIKRTDVVDAFSIAYSAFNDEQPYVLSA</sequence>
<dbReference type="InterPro" id="IPR007516">
    <property type="entry name" value="Co_F420_Hydgase/DH_bsu_N"/>
</dbReference>
<name>A0A4P6DUW1_9BIFI</name>
<evidence type="ECO:0000313" key="4">
    <source>
        <dbReference type="Proteomes" id="UP000293589"/>
    </source>
</evidence>
<dbReference type="KEGG" id="bgx:ESN35_02040"/>
<dbReference type="EMBL" id="CP035464">
    <property type="protein sequence ID" value="QAY32354.1"/>
    <property type="molecule type" value="Genomic_DNA"/>
</dbReference>
<evidence type="ECO:0000313" key="3">
    <source>
        <dbReference type="EMBL" id="QAY32354.1"/>
    </source>
</evidence>